<keyword evidence="5 7" id="KW-1133">Transmembrane helix</keyword>
<gene>
    <name evidence="9" type="ORF">HEB94_005182</name>
</gene>
<dbReference type="Proteomes" id="UP000638648">
    <property type="component" value="Unassembled WGS sequence"/>
</dbReference>
<feature type="transmembrane region" description="Helical" evidence="7">
    <location>
        <begin position="59"/>
        <end position="84"/>
    </location>
</feature>
<dbReference type="GO" id="GO:0055085">
    <property type="term" value="P:transmembrane transport"/>
    <property type="evidence" value="ECO:0007669"/>
    <property type="project" value="InterPro"/>
</dbReference>
<dbReference type="AlphaFoldDB" id="A0A927MXC8"/>
<feature type="domain" description="ABC transmembrane type-1" evidence="8">
    <location>
        <begin position="60"/>
        <end position="274"/>
    </location>
</feature>
<feature type="transmembrane region" description="Helical" evidence="7">
    <location>
        <begin position="253"/>
        <end position="274"/>
    </location>
</feature>
<feature type="transmembrane region" description="Helical" evidence="7">
    <location>
        <begin position="155"/>
        <end position="172"/>
    </location>
</feature>
<sequence>MYLFILPGFLFFVVFRYLPLAGNIVAFENYSPYLGIIQSEWVGLQNFVDLLSDPRVGQALVNTLIINGLQLVFFFPAPIALALLLNSILSPTVKRVIQTVVYLPYFIGWVVLVSVWQSVLGGDGLLNQVLADHGVGAINLMTNPDLFKPLMVLQYMWKYVGWGTIIFLAALTKIDPALYESAVVDGARPIRRMWHVTLPGIRGIAILLLILNLGNILTTGFEQILLQEPAVGAEAGQVLDTFVYLEGVVGGNWGLATAVGLFKGVVGTILILIANKVAHMLGEDGVF</sequence>
<evidence type="ECO:0000313" key="9">
    <source>
        <dbReference type="EMBL" id="MBE1608334.1"/>
    </source>
</evidence>
<evidence type="ECO:0000256" key="6">
    <source>
        <dbReference type="ARBA" id="ARBA00023136"/>
    </source>
</evidence>
<comment type="similarity">
    <text evidence="7">Belongs to the binding-protein-dependent transport system permease family.</text>
</comment>
<dbReference type="Gene3D" id="1.10.3720.10">
    <property type="entry name" value="MetI-like"/>
    <property type="match status" value="1"/>
</dbReference>
<keyword evidence="6 7" id="KW-0472">Membrane</keyword>
<accession>A0A927MXC8</accession>
<feature type="transmembrane region" description="Helical" evidence="7">
    <location>
        <begin position="193"/>
        <end position="211"/>
    </location>
</feature>
<evidence type="ECO:0000256" key="2">
    <source>
        <dbReference type="ARBA" id="ARBA00022448"/>
    </source>
</evidence>
<feature type="transmembrane region" description="Helical" evidence="7">
    <location>
        <begin position="96"/>
        <end position="116"/>
    </location>
</feature>
<keyword evidence="4 7" id="KW-0812">Transmembrane</keyword>
<dbReference type="EMBL" id="JADBEM010000001">
    <property type="protein sequence ID" value="MBE1608334.1"/>
    <property type="molecule type" value="Genomic_DNA"/>
</dbReference>
<dbReference type="PANTHER" id="PTHR43227">
    <property type="entry name" value="BLL4140 PROTEIN"/>
    <property type="match status" value="1"/>
</dbReference>
<evidence type="ECO:0000256" key="7">
    <source>
        <dbReference type="RuleBase" id="RU363032"/>
    </source>
</evidence>
<evidence type="ECO:0000256" key="5">
    <source>
        <dbReference type="ARBA" id="ARBA00022989"/>
    </source>
</evidence>
<dbReference type="GO" id="GO:0005886">
    <property type="term" value="C:plasma membrane"/>
    <property type="evidence" value="ECO:0007669"/>
    <property type="project" value="UniProtKB-SubCell"/>
</dbReference>
<reference evidence="9" key="1">
    <citation type="submission" date="2020-10" db="EMBL/GenBank/DDBJ databases">
        <title>Sequencing the genomes of 1000 actinobacteria strains.</title>
        <authorList>
            <person name="Klenk H.-P."/>
        </authorList>
    </citation>
    <scope>NUCLEOTIDE SEQUENCE</scope>
    <source>
        <strain evidence="9">DSM 45354</strain>
    </source>
</reference>
<dbReference type="InterPro" id="IPR000515">
    <property type="entry name" value="MetI-like"/>
</dbReference>
<evidence type="ECO:0000256" key="4">
    <source>
        <dbReference type="ARBA" id="ARBA00022692"/>
    </source>
</evidence>
<dbReference type="PANTHER" id="PTHR43227:SF11">
    <property type="entry name" value="BLL4140 PROTEIN"/>
    <property type="match status" value="1"/>
</dbReference>
<name>A0A927MXC8_9ACTN</name>
<dbReference type="PROSITE" id="PS50928">
    <property type="entry name" value="ABC_TM1"/>
    <property type="match status" value="1"/>
</dbReference>
<dbReference type="Pfam" id="PF00528">
    <property type="entry name" value="BPD_transp_1"/>
    <property type="match status" value="1"/>
</dbReference>
<keyword evidence="3" id="KW-1003">Cell membrane</keyword>
<proteinExistence type="inferred from homology"/>
<organism evidence="9 10">
    <name type="scientific">Actinopolymorpha pittospori</name>
    <dbReference type="NCBI Taxonomy" id="648752"/>
    <lineage>
        <taxon>Bacteria</taxon>
        <taxon>Bacillati</taxon>
        <taxon>Actinomycetota</taxon>
        <taxon>Actinomycetes</taxon>
        <taxon>Propionibacteriales</taxon>
        <taxon>Actinopolymorphaceae</taxon>
        <taxon>Actinopolymorpha</taxon>
    </lineage>
</organism>
<dbReference type="InterPro" id="IPR050809">
    <property type="entry name" value="UgpAE/MalFG_permease"/>
</dbReference>
<comment type="caution">
    <text evidence="9">The sequence shown here is derived from an EMBL/GenBank/DDBJ whole genome shotgun (WGS) entry which is preliminary data.</text>
</comment>
<comment type="subcellular location">
    <subcellularLocation>
        <location evidence="1 7">Cell membrane</location>
        <topology evidence="1 7">Multi-pass membrane protein</topology>
    </subcellularLocation>
</comment>
<evidence type="ECO:0000313" key="10">
    <source>
        <dbReference type="Proteomes" id="UP000638648"/>
    </source>
</evidence>
<keyword evidence="2 7" id="KW-0813">Transport</keyword>
<keyword evidence="10" id="KW-1185">Reference proteome</keyword>
<evidence type="ECO:0000256" key="3">
    <source>
        <dbReference type="ARBA" id="ARBA00022475"/>
    </source>
</evidence>
<dbReference type="InterPro" id="IPR035906">
    <property type="entry name" value="MetI-like_sf"/>
</dbReference>
<evidence type="ECO:0000259" key="8">
    <source>
        <dbReference type="PROSITE" id="PS50928"/>
    </source>
</evidence>
<evidence type="ECO:0000256" key="1">
    <source>
        <dbReference type="ARBA" id="ARBA00004651"/>
    </source>
</evidence>
<dbReference type="SUPFAM" id="SSF161098">
    <property type="entry name" value="MetI-like"/>
    <property type="match status" value="1"/>
</dbReference>
<protein>
    <submittedName>
        <fullName evidence="9">Aldouronate transport system permease protein</fullName>
    </submittedName>
</protein>
<dbReference type="RefSeq" id="WP_202896531.1">
    <property type="nucleotide sequence ID" value="NZ_BAABJL010000134.1"/>
</dbReference>